<gene>
    <name evidence="1" type="ORF">ERS008530_02984</name>
</gene>
<evidence type="ECO:0000313" key="1">
    <source>
        <dbReference type="EMBL" id="CNG12011.1"/>
    </source>
</evidence>
<dbReference type="OrthoDB" id="9791139at2"/>
<sequence length="215" mass="23938">MSETLASIKASIKSSAPDYIPPTPLSNRLNPLQNSIRSYSMRDGTTTIETTRRKGEIVRQIVTREHIDAASNKTVKVKTFDAATNTINQAIEYFDSKNNMTKRVVESFSYDPVKKAVQLGETVVVKQSFDAKNNITHRAEQKFNAAGKITYNVIDTYPNVNITNNLRSDICQLTNSINSFPTKESTPVPVEATIGNHLNLGLRNLVPTMNYASRL</sequence>
<accession>A0A0T9MHZ0</accession>
<dbReference type="Proteomes" id="UP000038750">
    <property type="component" value="Unassembled WGS sequence"/>
</dbReference>
<dbReference type="EMBL" id="CPZJ01000013">
    <property type="protein sequence ID" value="CNG12011.1"/>
    <property type="molecule type" value="Genomic_DNA"/>
</dbReference>
<dbReference type="RefSeq" id="WP_050073956.1">
    <property type="nucleotide sequence ID" value="NZ_CP158630.1"/>
</dbReference>
<organism evidence="1 2">
    <name type="scientific">Yersinia intermedia</name>
    <dbReference type="NCBI Taxonomy" id="631"/>
    <lineage>
        <taxon>Bacteria</taxon>
        <taxon>Pseudomonadati</taxon>
        <taxon>Pseudomonadota</taxon>
        <taxon>Gammaproteobacteria</taxon>
        <taxon>Enterobacterales</taxon>
        <taxon>Yersiniaceae</taxon>
        <taxon>Yersinia</taxon>
    </lineage>
</organism>
<evidence type="ECO:0000313" key="2">
    <source>
        <dbReference type="Proteomes" id="UP000038750"/>
    </source>
</evidence>
<reference evidence="1 2" key="1">
    <citation type="submission" date="2015-03" db="EMBL/GenBank/DDBJ databases">
        <authorList>
            <person name="Murphy D."/>
        </authorList>
    </citation>
    <scope>NUCLEOTIDE SEQUENCE [LARGE SCALE GENOMIC DNA]</scope>
    <source>
        <strain evidence="1 2">BR165/97</strain>
    </source>
</reference>
<proteinExistence type="predicted"/>
<protein>
    <submittedName>
        <fullName evidence="1">Rhs family protein</fullName>
    </submittedName>
</protein>
<name>A0A0T9MHZ0_YERIN</name>
<dbReference type="AlphaFoldDB" id="A0A0T9MHZ0"/>
<dbReference type="STRING" id="631.CH53_1955"/>